<evidence type="ECO:0000256" key="1">
    <source>
        <dbReference type="SAM" id="Phobius"/>
    </source>
</evidence>
<keyword evidence="1" id="KW-1133">Transmembrane helix</keyword>
<feature type="transmembrane region" description="Helical" evidence="1">
    <location>
        <begin position="93"/>
        <end position="112"/>
    </location>
</feature>
<comment type="caution">
    <text evidence="2">The sequence shown here is derived from an EMBL/GenBank/DDBJ whole genome shotgun (WGS) entry which is preliminary data.</text>
</comment>
<feature type="transmembrane region" description="Helical" evidence="1">
    <location>
        <begin position="66"/>
        <end position="86"/>
    </location>
</feature>
<gene>
    <name evidence="2" type="ORF">ABW22_11960</name>
</gene>
<dbReference type="RefSeq" id="WP_059756843.1">
    <property type="nucleotide sequence ID" value="NZ_LDUG01000033.1"/>
</dbReference>
<dbReference type="AlphaFoldDB" id="A0A106BLL9"/>
<organism evidence="2 3">
    <name type="scientific">Thiobacillus denitrificans</name>
    <dbReference type="NCBI Taxonomy" id="36861"/>
    <lineage>
        <taxon>Bacteria</taxon>
        <taxon>Pseudomonadati</taxon>
        <taxon>Pseudomonadota</taxon>
        <taxon>Betaproteobacteria</taxon>
        <taxon>Nitrosomonadales</taxon>
        <taxon>Thiobacillaceae</taxon>
        <taxon>Thiobacillus</taxon>
    </lineage>
</organism>
<proteinExistence type="predicted"/>
<keyword evidence="1" id="KW-0472">Membrane</keyword>
<evidence type="ECO:0000313" key="3">
    <source>
        <dbReference type="Proteomes" id="UP000064243"/>
    </source>
</evidence>
<dbReference type="OrthoDB" id="8779206at2"/>
<keyword evidence="1" id="KW-0812">Transmembrane</keyword>
<sequence>MHPVIQKTLGGLSIQYYFRQFFFGLAIAAFIFFMSTQGGRSMPIGMLLFTIVSTLLYPYSRFVYESVIGFVMGENVFFVNAIFMLITKFFTMAMCWVFAIFVAPIGLAYLYYHHSKAER</sequence>
<accession>A0A106BLL9</accession>
<feature type="transmembrane region" description="Helical" evidence="1">
    <location>
        <begin position="16"/>
        <end position="35"/>
    </location>
</feature>
<protein>
    <submittedName>
        <fullName evidence="2">Membrane protein</fullName>
    </submittedName>
</protein>
<evidence type="ECO:0000313" key="2">
    <source>
        <dbReference type="EMBL" id="KVW94740.1"/>
    </source>
</evidence>
<reference evidence="2 3" key="1">
    <citation type="journal article" date="2015" name="Appl. Environ. Microbiol.">
        <title>Aerobic and Anaerobic Thiosulfate Oxidation by a Cold-Adapted, Subglacial Chemoautotroph.</title>
        <authorList>
            <person name="Harrold Z.R."/>
            <person name="Skidmore M.L."/>
            <person name="Hamilton T.L."/>
            <person name="Desch L."/>
            <person name="Amada K."/>
            <person name="van Gelder W."/>
            <person name="Glover K."/>
            <person name="Roden E.E."/>
            <person name="Boyd E.S."/>
        </authorList>
    </citation>
    <scope>NUCLEOTIDE SEQUENCE [LARGE SCALE GENOMIC DNA]</scope>
    <source>
        <strain evidence="2 3">RG</strain>
    </source>
</reference>
<keyword evidence="3" id="KW-1185">Reference proteome</keyword>
<dbReference type="EMBL" id="LDUG01000033">
    <property type="protein sequence ID" value="KVW94740.1"/>
    <property type="molecule type" value="Genomic_DNA"/>
</dbReference>
<dbReference type="PATRIC" id="fig|36861.3.peg.2170"/>
<name>A0A106BLL9_THIDE</name>
<feature type="transmembrane region" description="Helical" evidence="1">
    <location>
        <begin position="42"/>
        <end position="60"/>
    </location>
</feature>
<dbReference type="Proteomes" id="UP000064243">
    <property type="component" value="Unassembled WGS sequence"/>
</dbReference>